<name>A0A9P4URK0_9PEZI</name>
<accession>A0A9P4URK0</accession>
<feature type="compositionally biased region" description="Pro residues" evidence="1">
    <location>
        <begin position="54"/>
        <end position="63"/>
    </location>
</feature>
<evidence type="ECO:0000256" key="1">
    <source>
        <dbReference type="SAM" id="MobiDB-lite"/>
    </source>
</evidence>
<gene>
    <name evidence="2" type="ORF">K431DRAFT_82914</name>
</gene>
<feature type="region of interest" description="Disordered" evidence="1">
    <location>
        <begin position="1"/>
        <end position="117"/>
    </location>
</feature>
<comment type="caution">
    <text evidence="2">The sequence shown here is derived from an EMBL/GenBank/DDBJ whole genome shotgun (WGS) entry which is preliminary data.</text>
</comment>
<dbReference type="AlphaFoldDB" id="A0A9P4URK0"/>
<evidence type="ECO:0000313" key="2">
    <source>
        <dbReference type="EMBL" id="KAF2725712.1"/>
    </source>
</evidence>
<dbReference type="Proteomes" id="UP000799441">
    <property type="component" value="Unassembled WGS sequence"/>
</dbReference>
<protein>
    <submittedName>
        <fullName evidence="2">Uncharacterized protein</fullName>
    </submittedName>
</protein>
<evidence type="ECO:0000313" key="3">
    <source>
        <dbReference type="Proteomes" id="UP000799441"/>
    </source>
</evidence>
<sequence length="135" mass="14513">MVANASTFRAINVAPSLPASSTPGRPRPPKPSQPRDDGQSRSPISMRAGRGPQKPAPPPSPRPWPRDPGNGRQMTLGPQPRDDGKNGIMRRRGGGGETQPRDPGTGGRTQRPVQPRDIDELFSFLPFVPPPIFGL</sequence>
<organism evidence="2 3">
    <name type="scientific">Polychaeton citri CBS 116435</name>
    <dbReference type="NCBI Taxonomy" id="1314669"/>
    <lineage>
        <taxon>Eukaryota</taxon>
        <taxon>Fungi</taxon>
        <taxon>Dikarya</taxon>
        <taxon>Ascomycota</taxon>
        <taxon>Pezizomycotina</taxon>
        <taxon>Dothideomycetes</taxon>
        <taxon>Dothideomycetidae</taxon>
        <taxon>Capnodiales</taxon>
        <taxon>Capnodiaceae</taxon>
        <taxon>Polychaeton</taxon>
    </lineage>
</organism>
<dbReference type="EMBL" id="MU003767">
    <property type="protein sequence ID" value="KAF2725712.1"/>
    <property type="molecule type" value="Genomic_DNA"/>
</dbReference>
<proteinExistence type="predicted"/>
<keyword evidence="3" id="KW-1185">Reference proteome</keyword>
<reference evidence="2" key="1">
    <citation type="journal article" date="2020" name="Stud. Mycol.">
        <title>101 Dothideomycetes genomes: a test case for predicting lifestyles and emergence of pathogens.</title>
        <authorList>
            <person name="Haridas S."/>
            <person name="Albert R."/>
            <person name="Binder M."/>
            <person name="Bloem J."/>
            <person name="Labutti K."/>
            <person name="Salamov A."/>
            <person name="Andreopoulos B."/>
            <person name="Baker S."/>
            <person name="Barry K."/>
            <person name="Bills G."/>
            <person name="Bluhm B."/>
            <person name="Cannon C."/>
            <person name="Castanera R."/>
            <person name="Culley D."/>
            <person name="Daum C."/>
            <person name="Ezra D."/>
            <person name="Gonzalez J."/>
            <person name="Henrissat B."/>
            <person name="Kuo A."/>
            <person name="Liang C."/>
            <person name="Lipzen A."/>
            <person name="Lutzoni F."/>
            <person name="Magnuson J."/>
            <person name="Mondo S."/>
            <person name="Nolan M."/>
            <person name="Ohm R."/>
            <person name="Pangilinan J."/>
            <person name="Park H.-J."/>
            <person name="Ramirez L."/>
            <person name="Alfaro M."/>
            <person name="Sun H."/>
            <person name="Tritt A."/>
            <person name="Yoshinaga Y."/>
            <person name="Zwiers L.-H."/>
            <person name="Turgeon B."/>
            <person name="Goodwin S."/>
            <person name="Spatafora J."/>
            <person name="Crous P."/>
            <person name="Grigoriev I."/>
        </authorList>
    </citation>
    <scope>NUCLEOTIDE SEQUENCE</scope>
    <source>
        <strain evidence="2">CBS 116435</strain>
    </source>
</reference>